<name>A0AAV9Y044_9CRYT</name>
<protein>
    <submittedName>
        <fullName evidence="2">Uncharacterized protein</fullName>
    </submittedName>
</protein>
<dbReference type="Proteomes" id="UP001311799">
    <property type="component" value="Unassembled WGS sequence"/>
</dbReference>
<evidence type="ECO:0000313" key="2">
    <source>
        <dbReference type="EMBL" id="KAK6590302.1"/>
    </source>
</evidence>
<keyword evidence="1" id="KW-1133">Transmembrane helix</keyword>
<reference evidence="2 3" key="1">
    <citation type="submission" date="2023-10" db="EMBL/GenBank/DDBJ databases">
        <title>Comparative genomics analysis reveals potential genetic determinants of host preference in Cryptosporidium xiaoi.</title>
        <authorList>
            <person name="Xiao L."/>
            <person name="Li J."/>
        </authorList>
    </citation>
    <scope>NUCLEOTIDE SEQUENCE [LARGE SCALE GENOMIC DNA]</scope>
    <source>
        <strain evidence="2 3">52996</strain>
    </source>
</reference>
<comment type="caution">
    <text evidence="2">The sequence shown here is derived from an EMBL/GenBank/DDBJ whole genome shotgun (WGS) entry which is preliminary data.</text>
</comment>
<feature type="transmembrane region" description="Helical" evidence="1">
    <location>
        <begin position="52"/>
        <end position="74"/>
    </location>
</feature>
<keyword evidence="3" id="KW-1185">Reference proteome</keyword>
<evidence type="ECO:0000256" key="1">
    <source>
        <dbReference type="SAM" id="Phobius"/>
    </source>
</evidence>
<keyword evidence="1" id="KW-0812">Transmembrane</keyword>
<accession>A0AAV9Y044</accession>
<dbReference type="AlphaFoldDB" id="A0AAV9Y044"/>
<proteinExistence type="predicted"/>
<gene>
    <name evidence="2" type="ORF">RS030_162522</name>
</gene>
<sequence>MISEKLRDSIPLKNEKVMVEHGNVEKIVNKPNEKSASENKINKELSRFSKNLSIITIISALLNLMLIGIVVLIINNLVNNSINEQYKQLYKERKAFTAFMEKQSPTTVSNKSNNNHKIYDKYNNKYNSNLNNNAIIPNKGDVMPLHLLYNAPISNLENIDSIIFEFEEVDENNKGKIYQNMYHVKSISREIPILDEYKVESEAILKFYLSDNSTLILRKEKAILTDKYGNEIYQVMFNNDNGFVNSSNNSEIHKEKYQVDRLLRMEKQINTDINNSNSYKQELYKNQSGYYGDDFDKRKLISSNSHKHTASHSLKTQSAYMAAVCKYGCGEMGVTYPYYYRPFFGYGFPLLGTEPYFQSGYGGNVETAMNNNMFNPESSIPRPPGVQGTPSTSPFSMNENPYNYPYSASPGGGYYYYYVYPNPNLINNQEIYDPNYYYEENYQYRPDLNSTEIQ</sequence>
<keyword evidence="1" id="KW-0472">Membrane</keyword>
<dbReference type="EMBL" id="JAWDEY010000007">
    <property type="protein sequence ID" value="KAK6590302.1"/>
    <property type="molecule type" value="Genomic_DNA"/>
</dbReference>
<evidence type="ECO:0000313" key="3">
    <source>
        <dbReference type="Proteomes" id="UP001311799"/>
    </source>
</evidence>
<organism evidence="2 3">
    <name type="scientific">Cryptosporidium xiaoi</name>
    <dbReference type="NCBI Taxonomy" id="659607"/>
    <lineage>
        <taxon>Eukaryota</taxon>
        <taxon>Sar</taxon>
        <taxon>Alveolata</taxon>
        <taxon>Apicomplexa</taxon>
        <taxon>Conoidasida</taxon>
        <taxon>Coccidia</taxon>
        <taxon>Eucoccidiorida</taxon>
        <taxon>Eimeriorina</taxon>
        <taxon>Cryptosporidiidae</taxon>
        <taxon>Cryptosporidium</taxon>
    </lineage>
</organism>